<feature type="non-terminal residue" evidence="1">
    <location>
        <position position="1"/>
    </location>
</feature>
<reference evidence="1" key="1">
    <citation type="journal article" date="2014" name="Front. Microbiol.">
        <title>High frequency of phylogenetically diverse reductive dehalogenase-homologous genes in deep subseafloor sedimentary metagenomes.</title>
        <authorList>
            <person name="Kawai M."/>
            <person name="Futagami T."/>
            <person name="Toyoda A."/>
            <person name="Takaki Y."/>
            <person name="Nishi S."/>
            <person name="Hori S."/>
            <person name="Arai W."/>
            <person name="Tsubouchi T."/>
            <person name="Morono Y."/>
            <person name="Uchiyama I."/>
            <person name="Ito T."/>
            <person name="Fujiyama A."/>
            <person name="Inagaki F."/>
            <person name="Takami H."/>
        </authorList>
    </citation>
    <scope>NUCLEOTIDE SEQUENCE</scope>
    <source>
        <strain evidence="1">Expedition CK06-06</strain>
    </source>
</reference>
<protein>
    <recommendedName>
        <fullName evidence="2">SpoVT-AbrB domain-containing protein</fullName>
    </recommendedName>
</protein>
<name>X0ZUB8_9ZZZZ</name>
<accession>X0ZUB8</accession>
<evidence type="ECO:0000313" key="1">
    <source>
        <dbReference type="EMBL" id="GAG61577.1"/>
    </source>
</evidence>
<dbReference type="EMBL" id="BART01001067">
    <property type="protein sequence ID" value="GAG61577.1"/>
    <property type="molecule type" value="Genomic_DNA"/>
</dbReference>
<organism evidence="1">
    <name type="scientific">marine sediment metagenome</name>
    <dbReference type="NCBI Taxonomy" id="412755"/>
    <lineage>
        <taxon>unclassified sequences</taxon>
        <taxon>metagenomes</taxon>
        <taxon>ecological metagenomes</taxon>
    </lineage>
</organism>
<evidence type="ECO:0008006" key="2">
    <source>
        <dbReference type="Google" id="ProtNLM"/>
    </source>
</evidence>
<comment type="caution">
    <text evidence="1">The sequence shown here is derived from an EMBL/GenBank/DDBJ whole genome shotgun (WGS) entry which is preliminary data.</text>
</comment>
<proteinExistence type="predicted"/>
<dbReference type="AlphaFoldDB" id="X0ZUB8"/>
<gene>
    <name evidence="1" type="ORF">S01H4_04095</name>
</gene>
<sequence>ENEVIIIKEGDFLKIIPKKKGDLTKFFDKLDLGVKFIEDLADWNEFEKKIREEK</sequence>